<evidence type="ECO:0000256" key="4">
    <source>
        <dbReference type="ARBA" id="ARBA00022777"/>
    </source>
</evidence>
<keyword evidence="5" id="KW-0067">ATP-binding</keyword>
<dbReference type="InterPro" id="IPR008271">
    <property type="entry name" value="Ser/Thr_kinase_AS"/>
</dbReference>
<reference evidence="7 8" key="1">
    <citation type="journal article" date="2022" name="Front. Cell. Infect. Microbiol.">
        <title>The Genomes of Two Strains of Taenia crassiceps the Animal Model for the Study of Human Cysticercosis.</title>
        <authorList>
            <person name="Bobes R.J."/>
            <person name="Estrada K."/>
            <person name="Rios-Valencia D.G."/>
            <person name="Calderon-Gallegos A."/>
            <person name="de la Torre P."/>
            <person name="Carrero J.C."/>
            <person name="Sanchez-Flores A."/>
            <person name="Laclette J.P."/>
        </authorList>
    </citation>
    <scope>NUCLEOTIDE SEQUENCE [LARGE SCALE GENOMIC DNA]</scope>
    <source>
        <strain evidence="7">WFUcys</strain>
    </source>
</reference>
<dbReference type="InterPro" id="IPR011009">
    <property type="entry name" value="Kinase-like_dom_sf"/>
</dbReference>
<name>A0ABR4Q2T7_9CEST</name>
<keyword evidence="2" id="KW-0808">Transferase</keyword>
<dbReference type="SUPFAM" id="SSF56112">
    <property type="entry name" value="Protein kinase-like (PK-like)"/>
    <property type="match status" value="1"/>
</dbReference>
<keyword evidence="3" id="KW-0547">Nucleotide-binding</keyword>
<evidence type="ECO:0000256" key="3">
    <source>
        <dbReference type="ARBA" id="ARBA00022741"/>
    </source>
</evidence>
<gene>
    <name evidence="7" type="ORF">TcWFU_004077</name>
</gene>
<dbReference type="Proteomes" id="UP001651158">
    <property type="component" value="Unassembled WGS sequence"/>
</dbReference>
<dbReference type="SMART" id="SM00220">
    <property type="entry name" value="S_TKc"/>
    <property type="match status" value="1"/>
</dbReference>
<feature type="domain" description="Protein kinase" evidence="6">
    <location>
        <begin position="6"/>
        <end position="262"/>
    </location>
</feature>
<dbReference type="Gene3D" id="3.30.200.20">
    <property type="entry name" value="Phosphorylase Kinase, domain 1"/>
    <property type="match status" value="1"/>
</dbReference>
<organism evidence="7 8">
    <name type="scientific">Taenia crassiceps</name>
    <dbReference type="NCBI Taxonomy" id="6207"/>
    <lineage>
        <taxon>Eukaryota</taxon>
        <taxon>Metazoa</taxon>
        <taxon>Spiralia</taxon>
        <taxon>Lophotrochozoa</taxon>
        <taxon>Platyhelminthes</taxon>
        <taxon>Cestoda</taxon>
        <taxon>Eucestoda</taxon>
        <taxon>Cyclophyllidea</taxon>
        <taxon>Taeniidae</taxon>
        <taxon>Taenia</taxon>
    </lineage>
</organism>
<evidence type="ECO:0000313" key="8">
    <source>
        <dbReference type="Proteomes" id="UP001651158"/>
    </source>
</evidence>
<dbReference type="PROSITE" id="PS50011">
    <property type="entry name" value="PROTEIN_KINASE_DOM"/>
    <property type="match status" value="1"/>
</dbReference>
<evidence type="ECO:0000313" key="7">
    <source>
        <dbReference type="EMBL" id="KAL5103886.1"/>
    </source>
</evidence>
<accession>A0ABR4Q2T7</accession>
<keyword evidence="1" id="KW-0723">Serine/threonine-protein kinase</keyword>
<keyword evidence="4 7" id="KW-0418">Kinase</keyword>
<evidence type="ECO:0000256" key="5">
    <source>
        <dbReference type="ARBA" id="ARBA00022840"/>
    </source>
</evidence>
<proteinExistence type="predicted"/>
<dbReference type="InterPro" id="IPR000719">
    <property type="entry name" value="Prot_kinase_dom"/>
</dbReference>
<sequence length="515" mass="57814">MEPGKFDVVKLISRGSYSIVYEIVYTQEGDKTTPTTWALKRFYLLNSTAVRCALREHATLVRLAQAHKHSSFLPTLLQSFRICGAPAFVLQKGSGFDLRDLVANFGYLSEEDARFYSSEIVCGLHHLHAMRIVHLDVKPANVLIADSGHLLISDFDRSYDMTREAAGPPRKCDFTGSPFYMAPEIRHRVEITTRADVWSLGVILATIMYGHARVEDWLRTLRFMTGRLPNVSTPLRQFFKACLTRNHRRRLDIGGVKCLYFFKDVDWEEVAACNTQPPYYPSEFEVSAIVEDFNLDPHDPLLLAAAYSTHMPLLEECPPDTRDRSDKSEKNGVRQLVVEMPNYVELEEAGLTAQRIDELLNHFHFTNSHLFQASHSFDEETSLNGHYIPRNASLHLPHPCSQSNSQSLAPPTFPPVTFAAILPSIVTICTPWLSLTQGNTGCLCQQPAASVHLIAIPLHHLGIAAERPATVCAQLTQFHSPAALTLVTPPLCEVSFTSEYAWRSMLRDSATQSCM</sequence>
<evidence type="ECO:0000256" key="1">
    <source>
        <dbReference type="ARBA" id="ARBA00022527"/>
    </source>
</evidence>
<dbReference type="PANTHER" id="PTHR24351">
    <property type="entry name" value="RIBOSOMAL PROTEIN S6 KINASE"/>
    <property type="match status" value="1"/>
</dbReference>
<evidence type="ECO:0000256" key="2">
    <source>
        <dbReference type="ARBA" id="ARBA00022679"/>
    </source>
</evidence>
<keyword evidence="8" id="KW-1185">Reference proteome</keyword>
<evidence type="ECO:0000259" key="6">
    <source>
        <dbReference type="PROSITE" id="PS50011"/>
    </source>
</evidence>
<dbReference type="Gene3D" id="1.10.510.10">
    <property type="entry name" value="Transferase(Phosphotransferase) domain 1"/>
    <property type="match status" value="1"/>
</dbReference>
<comment type="caution">
    <text evidence="7">The sequence shown here is derived from an EMBL/GenBank/DDBJ whole genome shotgun (WGS) entry which is preliminary data.</text>
</comment>
<dbReference type="GO" id="GO:0016301">
    <property type="term" value="F:kinase activity"/>
    <property type="evidence" value="ECO:0007669"/>
    <property type="project" value="UniProtKB-KW"/>
</dbReference>
<dbReference type="EMBL" id="JAKROA010000015">
    <property type="protein sequence ID" value="KAL5103886.1"/>
    <property type="molecule type" value="Genomic_DNA"/>
</dbReference>
<dbReference type="Pfam" id="PF00069">
    <property type="entry name" value="Pkinase"/>
    <property type="match status" value="1"/>
</dbReference>
<protein>
    <submittedName>
        <fullName evidence="7">Ribosomal protein S6 kinase alpha-1</fullName>
    </submittedName>
</protein>
<dbReference type="PROSITE" id="PS00108">
    <property type="entry name" value="PROTEIN_KINASE_ST"/>
    <property type="match status" value="1"/>
</dbReference>